<name>A0A9P6LQN5_9PEZI</name>
<evidence type="ECO:0000313" key="2">
    <source>
        <dbReference type="Proteomes" id="UP000781932"/>
    </source>
</evidence>
<keyword evidence="2" id="KW-1185">Reference proteome</keyword>
<reference evidence="1" key="1">
    <citation type="submission" date="2020-03" db="EMBL/GenBank/DDBJ databases">
        <authorList>
            <person name="He L."/>
        </authorList>
    </citation>
    <scope>NUCLEOTIDE SEQUENCE</scope>
    <source>
        <strain evidence="1">CkLH20</strain>
    </source>
</reference>
<gene>
    <name evidence="1" type="ORF">CkaCkLH20_01027</name>
</gene>
<evidence type="ECO:0000313" key="1">
    <source>
        <dbReference type="EMBL" id="KAF9881881.1"/>
    </source>
</evidence>
<dbReference type="EMBL" id="JAATWM020000002">
    <property type="protein sequence ID" value="KAF9881881.1"/>
    <property type="molecule type" value="Genomic_DNA"/>
</dbReference>
<organism evidence="1 2">
    <name type="scientific">Colletotrichum karsti</name>
    <dbReference type="NCBI Taxonomy" id="1095194"/>
    <lineage>
        <taxon>Eukaryota</taxon>
        <taxon>Fungi</taxon>
        <taxon>Dikarya</taxon>
        <taxon>Ascomycota</taxon>
        <taxon>Pezizomycotina</taxon>
        <taxon>Sordariomycetes</taxon>
        <taxon>Hypocreomycetidae</taxon>
        <taxon>Glomerellales</taxon>
        <taxon>Glomerellaceae</taxon>
        <taxon>Colletotrichum</taxon>
        <taxon>Colletotrichum boninense species complex</taxon>
    </lineage>
</organism>
<protein>
    <submittedName>
        <fullName evidence="1">Uncharacterized protein</fullName>
    </submittedName>
</protein>
<dbReference type="Proteomes" id="UP000781932">
    <property type="component" value="Unassembled WGS sequence"/>
</dbReference>
<dbReference type="AlphaFoldDB" id="A0A9P6LQN5"/>
<sequence length="551" mass="63216">MIHFFDLPREVRDMIYVDYVFIQGGYILNFDSNKLRGANGSLIDLTLMLTCKTIAKEMKGVALSSNTLNFSTELSEEHRRTAGRFGELVKTLYNTQGTKMNQIYPNFLSIPDDLWRKLSEIDPKFAPYVDLIRRRPHWNDRRAVDNVGPPGSCGETPSVFRRFVRSALQTLVSHRHCFDAQEFENFERGRRISDAIRLEKLTNLNPDLWAIPSAQEVELMISSMGKGPNKYFEKRWLHGSAGYQLNHVKHRYSAAAVAIRFLRSLPKDTRSSIRRIVLDEDWSAVAFAECHAQGLIPFCQENPHLRVERRVSMWRTILQTMSSACDTFTSPHEGAALGADQISHSVAVWILEALELEPAGMPLGSYTMVLDGDWTISEIFQRVVRRDAAWQAAVDVCLERGLILPVSWDVRRADPRNITGMASGGVKRSNKWYLFEGFPQAVEDIVAGRSVVKCAFELADAWGDSYDVEKLAEEHKHWTLDDWKAGWFVREKESFEPDPPSPSWLQLLCDNTWEAAPVRYDFEQELESSRTAREIEREIRDTWDETSWDEA</sequence>
<comment type="caution">
    <text evidence="1">The sequence shown here is derived from an EMBL/GenBank/DDBJ whole genome shotgun (WGS) entry which is preliminary data.</text>
</comment>
<dbReference type="RefSeq" id="XP_038751342.1">
    <property type="nucleotide sequence ID" value="XM_038883747.1"/>
</dbReference>
<dbReference type="GeneID" id="62156821"/>
<dbReference type="OrthoDB" id="5062850at2759"/>
<reference evidence="1" key="2">
    <citation type="submission" date="2020-11" db="EMBL/GenBank/DDBJ databases">
        <title>Whole genome sequencing of Colletotrichum sp.</title>
        <authorList>
            <person name="Li H."/>
        </authorList>
    </citation>
    <scope>NUCLEOTIDE SEQUENCE</scope>
    <source>
        <strain evidence="1">CkLH20</strain>
    </source>
</reference>
<proteinExistence type="predicted"/>
<accession>A0A9P6LQN5</accession>